<dbReference type="InterPro" id="IPR025930">
    <property type="entry name" value="NETI"/>
</dbReference>
<name>A0A1E5LH53_9BACI</name>
<dbReference type="STRING" id="1305675.BFG57_12210"/>
<gene>
    <name evidence="1" type="ORF">BFG57_12210</name>
</gene>
<protein>
    <recommendedName>
        <fullName evidence="3">NETI motif-containing protein</fullName>
    </recommendedName>
</protein>
<dbReference type="AlphaFoldDB" id="A0A1E5LH53"/>
<reference evidence="1 2" key="1">
    <citation type="submission" date="2016-08" db="EMBL/GenBank/DDBJ databases">
        <title>Genome of Bacillus solimangrovi GH2-4.</title>
        <authorList>
            <person name="Lim S."/>
            <person name="Kim B.-C."/>
        </authorList>
    </citation>
    <scope>NUCLEOTIDE SEQUENCE [LARGE SCALE GENOMIC DNA]</scope>
    <source>
        <strain evidence="1 2">GH2-4</strain>
    </source>
</reference>
<proteinExistence type="predicted"/>
<evidence type="ECO:0008006" key="3">
    <source>
        <dbReference type="Google" id="ProtNLM"/>
    </source>
</evidence>
<dbReference type="Pfam" id="PF14044">
    <property type="entry name" value="NETI"/>
    <property type="match status" value="1"/>
</dbReference>
<evidence type="ECO:0000313" key="1">
    <source>
        <dbReference type="EMBL" id="OEH93408.1"/>
    </source>
</evidence>
<accession>A0A1E5LH53</accession>
<organism evidence="1 2">
    <name type="scientific">Bacillus solimangrovi</name>
    <dbReference type="NCBI Taxonomy" id="1305675"/>
    <lineage>
        <taxon>Bacteria</taxon>
        <taxon>Bacillati</taxon>
        <taxon>Bacillota</taxon>
        <taxon>Bacilli</taxon>
        <taxon>Bacillales</taxon>
        <taxon>Bacillaceae</taxon>
        <taxon>Bacillus</taxon>
    </lineage>
</organism>
<comment type="caution">
    <text evidence="1">The sequence shown here is derived from an EMBL/GenBank/DDBJ whole genome shotgun (WGS) entry which is preliminary data.</text>
</comment>
<dbReference type="Proteomes" id="UP000095209">
    <property type="component" value="Unassembled WGS sequence"/>
</dbReference>
<dbReference type="OrthoDB" id="2354098at2"/>
<sequence>MSKKKKRFEVAENETISNCLDRMKKAGYAPIRRMEEPIFEEVNENGKLTRKPLRQKILFDGIIIDADD</sequence>
<dbReference type="EMBL" id="MJEH01000012">
    <property type="protein sequence ID" value="OEH93408.1"/>
    <property type="molecule type" value="Genomic_DNA"/>
</dbReference>
<keyword evidence="2" id="KW-1185">Reference proteome</keyword>
<dbReference type="RefSeq" id="WP_069716621.1">
    <property type="nucleotide sequence ID" value="NZ_MJEH01000012.1"/>
</dbReference>
<evidence type="ECO:0000313" key="2">
    <source>
        <dbReference type="Proteomes" id="UP000095209"/>
    </source>
</evidence>